<sequence>MLNMLSEDCSFYQTEFLPESSPFSNCSSFDYLYSESSPENWRDSFTPAIRQASAESMGFEDPHAYDPHLYDPKLPYNSEWYKKTKNLGMLPIPSPQSFTSAARSNTSLAASKLDYFIGPQIPYDHSFVYPVEYRPQSSEDMASKCSQFQLNCSPEMSCISPFSEIHAVPFHDAEQTTQDFNEFINTHRNLSGGFQNTSSITDPSSPLDSSELEPYSQTVAESLVVPSQTPFQPPTYIQCQSFRQQQKRSKQQTKKCNDPTPRSAVYLPSSAKKCNFEGCEKKFVRQEHLKRHQRTHYNPDSFQCPFCSRTFSRFDNLRAHMKLHDKGGPDRPNRRTQYFKDAGKIIKAMSRRGGKLFSSKGSINLEAIKKEISNYEFDST</sequence>
<evidence type="ECO:0000259" key="7">
    <source>
        <dbReference type="PROSITE" id="PS50157"/>
    </source>
</evidence>
<dbReference type="Pfam" id="PF00096">
    <property type="entry name" value="zf-C2H2"/>
    <property type="match status" value="2"/>
</dbReference>
<gene>
    <name evidence="8" type="ORF">BLGHR1_11620</name>
</gene>
<reference evidence="8 9" key="1">
    <citation type="submission" date="2017-11" db="EMBL/GenBank/DDBJ databases">
        <authorList>
            <person name="Kracher B."/>
        </authorList>
    </citation>
    <scope>NUCLEOTIDE SEQUENCE [LARGE SCALE GENOMIC DNA]</scope>
    <source>
        <strain evidence="8 9">RACE1</strain>
    </source>
</reference>
<dbReference type="GO" id="GO:0005634">
    <property type="term" value="C:nucleus"/>
    <property type="evidence" value="ECO:0007669"/>
    <property type="project" value="UniProtKB-ARBA"/>
</dbReference>
<dbReference type="GO" id="GO:0045944">
    <property type="term" value="P:positive regulation of transcription by RNA polymerase II"/>
    <property type="evidence" value="ECO:0007669"/>
    <property type="project" value="UniProtKB-ARBA"/>
</dbReference>
<feature type="region of interest" description="Disordered" evidence="6">
    <location>
        <begin position="194"/>
        <end position="213"/>
    </location>
</feature>
<keyword evidence="1" id="KW-0479">Metal-binding</keyword>
<protein>
    <recommendedName>
        <fullName evidence="7">C2H2-type domain-containing protein</fullName>
    </recommendedName>
</protein>
<dbReference type="PANTHER" id="PTHR19818">
    <property type="entry name" value="ZINC FINGER PROTEIN ZIC AND GLI"/>
    <property type="match status" value="1"/>
</dbReference>
<evidence type="ECO:0000256" key="4">
    <source>
        <dbReference type="ARBA" id="ARBA00022833"/>
    </source>
</evidence>
<keyword evidence="2" id="KW-0677">Repeat</keyword>
<keyword evidence="4" id="KW-0862">Zinc</keyword>
<feature type="compositionally biased region" description="Low complexity" evidence="6">
    <location>
        <begin position="202"/>
        <end position="213"/>
    </location>
</feature>
<evidence type="ECO:0000256" key="1">
    <source>
        <dbReference type="ARBA" id="ARBA00022723"/>
    </source>
</evidence>
<dbReference type="InterPro" id="IPR050329">
    <property type="entry name" value="GLI_C2H2-zinc-finger"/>
</dbReference>
<dbReference type="SMART" id="SM00355">
    <property type="entry name" value="ZnF_C2H2"/>
    <property type="match status" value="2"/>
</dbReference>
<evidence type="ECO:0000256" key="6">
    <source>
        <dbReference type="SAM" id="MobiDB-lite"/>
    </source>
</evidence>
<dbReference type="PANTHER" id="PTHR19818:SF139">
    <property type="entry name" value="PAIR-RULE PROTEIN ODD-PAIRED"/>
    <property type="match status" value="1"/>
</dbReference>
<feature type="domain" description="C2H2-type" evidence="7">
    <location>
        <begin position="302"/>
        <end position="329"/>
    </location>
</feature>
<accession>A0A383UKQ9</accession>
<evidence type="ECO:0000313" key="8">
    <source>
        <dbReference type="EMBL" id="SZF00871.1"/>
    </source>
</evidence>
<proteinExistence type="predicted"/>
<dbReference type="GO" id="GO:0000978">
    <property type="term" value="F:RNA polymerase II cis-regulatory region sequence-specific DNA binding"/>
    <property type="evidence" value="ECO:0007669"/>
    <property type="project" value="UniProtKB-ARBA"/>
</dbReference>
<dbReference type="GO" id="GO:0008270">
    <property type="term" value="F:zinc ion binding"/>
    <property type="evidence" value="ECO:0007669"/>
    <property type="project" value="UniProtKB-KW"/>
</dbReference>
<dbReference type="SUPFAM" id="SSF57667">
    <property type="entry name" value="beta-beta-alpha zinc fingers"/>
    <property type="match status" value="1"/>
</dbReference>
<dbReference type="Gene3D" id="3.30.160.60">
    <property type="entry name" value="Classic Zinc Finger"/>
    <property type="match status" value="2"/>
</dbReference>
<feature type="domain" description="C2H2-type" evidence="7">
    <location>
        <begin position="272"/>
        <end position="301"/>
    </location>
</feature>
<name>A0A383UKQ9_BLUHO</name>
<evidence type="ECO:0000256" key="3">
    <source>
        <dbReference type="ARBA" id="ARBA00022771"/>
    </source>
</evidence>
<organism evidence="8 9">
    <name type="scientific">Blumeria hordei</name>
    <name type="common">Barley powdery mildew</name>
    <name type="synonym">Blumeria graminis f. sp. hordei</name>
    <dbReference type="NCBI Taxonomy" id="2867405"/>
    <lineage>
        <taxon>Eukaryota</taxon>
        <taxon>Fungi</taxon>
        <taxon>Dikarya</taxon>
        <taxon>Ascomycota</taxon>
        <taxon>Pezizomycotina</taxon>
        <taxon>Leotiomycetes</taxon>
        <taxon>Erysiphales</taxon>
        <taxon>Erysiphaceae</taxon>
        <taxon>Blumeria</taxon>
    </lineage>
</organism>
<evidence type="ECO:0000256" key="2">
    <source>
        <dbReference type="ARBA" id="ARBA00022737"/>
    </source>
</evidence>
<evidence type="ECO:0000256" key="5">
    <source>
        <dbReference type="PROSITE-ProRule" id="PRU00042"/>
    </source>
</evidence>
<dbReference type="InterPro" id="IPR036236">
    <property type="entry name" value="Znf_C2H2_sf"/>
</dbReference>
<dbReference type="GO" id="GO:0000981">
    <property type="term" value="F:DNA-binding transcription factor activity, RNA polymerase II-specific"/>
    <property type="evidence" value="ECO:0007669"/>
    <property type="project" value="TreeGrafter"/>
</dbReference>
<dbReference type="AlphaFoldDB" id="A0A383UKQ9"/>
<dbReference type="PROSITE" id="PS50157">
    <property type="entry name" value="ZINC_FINGER_C2H2_2"/>
    <property type="match status" value="2"/>
</dbReference>
<keyword evidence="3 5" id="KW-0863">Zinc-finger</keyword>
<dbReference type="Proteomes" id="UP000275772">
    <property type="component" value="Unassembled WGS sequence"/>
</dbReference>
<dbReference type="InterPro" id="IPR013087">
    <property type="entry name" value="Znf_C2H2_type"/>
</dbReference>
<dbReference type="EMBL" id="UNSH01000028">
    <property type="protein sequence ID" value="SZF00871.1"/>
    <property type="molecule type" value="Genomic_DNA"/>
</dbReference>
<evidence type="ECO:0000313" key="9">
    <source>
        <dbReference type="Proteomes" id="UP000275772"/>
    </source>
</evidence>
<dbReference type="VEuPathDB" id="FungiDB:BLGHR1_11620"/>
<dbReference type="PROSITE" id="PS00028">
    <property type="entry name" value="ZINC_FINGER_C2H2_1"/>
    <property type="match status" value="2"/>
</dbReference>
<dbReference type="FunFam" id="3.30.160.60:FF:000125">
    <property type="entry name" value="Putative zinc finger protein 143"/>
    <property type="match status" value="1"/>
</dbReference>